<comment type="catalytic activity">
    <reaction evidence="2 4">
        <text>L-methionyl-[protein] + [thioredoxin]-disulfide + H2O = L-methionyl-(S)-S-oxide-[protein] + [thioredoxin]-dithiol</text>
        <dbReference type="Rhea" id="RHEA:14217"/>
        <dbReference type="Rhea" id="RHEA-COMP:10698"/>
        <dbReference type="Rhea" id="RHEA-COMP:10700"/>
        <dbReference type="Rhea" id="RHEA-COMP:12313"/>
        <dbReference type="Rhea" id="RHEA-COMP:12315"/>
        <dbReference type="ChEBI" id="CHEBI:15377"/>
        <dbReference type="ChEBI" id="CHEBI:16044"/>
        <dbReference type="ChEBI" id="CHEBI:29950"/>
        <dbReference type="ChEBI" id="CHEBI:44120"/>
        <dbReference type="ChEBI" id="CHEBI:50058"/>
        <dbReference type="EC" id="1.8.4.11"/>
    </reaction>
</comment>
<sequence>MEQQTNYKTVVFGGGCFWCVESCFNMLKGVVSAVSGYSGGTTENPTYEEVCTGTTNHAEVVKITYDPSQISYSQLMEVFFFLHDPTQLNRQGEDVGTQYRSVIFYQSPEELEEALEAISVSKNSGRWQGDYVTELAPFSVFYPAETYHQGYYHVNPNTPYCSAVVGPKIQKFKTYFGEKNYLKEQG</sequence>
<comment type="similarity">
    <text evidence="4">Belongs to the MsrA Met sulfoxide reductase family.</text>
</comment>
<dbReference type="RefSeq" id="WP_194739437.1">
    <property type="nucleotide sequence ID" value="NZ_JADKYY010000007.1"/>
</dbReference>
<evidence type="ECO:0000313" key="7">
    <source>
        <dbReference type="Proteomes" id="UP000694480"/>
    </source>
</evidence>
<evidence type="ECO:0000256" key="3">
    <source>
        <dbReference type="ARBA" id="ARBA00048782"/>
    </source>
</evidence>
<dbReference type="PANTHER" id="PTHR43774:SF1">
    <property type="entry name" value="PEPTIDE METHIONINE SULFOXIDE REDUCTASE MSRA 2"/>
    <property type="match status" value="1"/>
</dbReference>
<comment type="catalytic activity">
    <reaction evidence="3 4">
        <text>[thioredoxin]-disulfide + L-methionine + H2O = L-methionine (S)-S-oxide + [thioredoxin]-dithiol</text>
        <dbReference type="Rhea" id="RHEA:19993"/>
        <dbReference type="Rhea" id="RHEA-COMP:10698"/>
        <dbReference type="Rhea" id="RHEA-COMP:10700"/>
        <dbReference type="ChEBI" id="CHEBI:15377"/>
        <dbReference type="ChEBI" id="CHEBI:29950"/>
        <dbReference type="ChEBI" id="CHEBI:50058"/>
        <dbReference type="ChEBI" id="CHEBI:57844"/>
        <dbReference type="ChEBI" id="CHEBI:58772"/>
        <dbReference type="EC" id="1.8.4.11"/>
    </reaction>
</comment>
<gene>
    <name evidence="4 6" type="primary">msrA</name>
    <name evidence="6" type="ORF">IC612_06840</name>
</gene>
<dbReference type="Proteomes" id="UP000694480">
    <property type="component" value="Unassembled WGS sequence"/>
</dbReference>
<dbReference type="InterPro" id="IPR002569">
    <property type="entry name" value="Met_Sox_Rdtase_MsrA_dom"/>
</dbReference>
<organism evidence="6 7">
    <name type="scientific">Planobacterium oryzisoli</name>
    <dbReference type="NCBI Taxonomy" id="2771435"/>
    <lineage>
        <taxon>Bacteria</taxon>
        <taxon>Pseudomonadati</taxon>
        <taxon>Bacteroidota</taxon>
        <taxon>Flavobacteriia</taxon>
        <taxon>Flavobacteriales</taxon>
        <taxon>Weeksellaceae</taxon>
        <taxon>Chryseobacterium group</taxon>
        <taxon>Chryseobacterium</taxon>
    </lineage>
</organism>
<dbReference type="PANTHER" id="PTHR43774">
    <property type="entry name" value="PEPTIDE METHIONINE SULFOXIDE REDUCTASE"/>
    <property type="match status" value="1"/>
</dbReference>
<feature type="active site" evidence="4">
    <location>
        <position position="16"/>
    </location>
</feature>
<dbReference type="NCBIfam" id="TIGR00401">
    <property type="entry name" value="msrA"/>
    <property type="match status" value="1"/>
</dbReference>
<dbReference type="Pfam" id="PF01625">
    <property type="entry name" value="PMSR"/>
    <property type="match status" value="1"/>
</dbReference>
<dbReference type="SUPFAM" id="SSF55068">
    <property type="entry name" value="Peptide methionine sulfoxide reductase"/>
    <property type="match status" value="1"/>
</dbReference>
<keyword evidence="1 4" id="KW-0560">Oxidoreductase</keyword>
<name>A0A930YWB4_9FLAO</name>
<evidence type="ECO:0000259" key="5">
    <source>
        <dbReference type="Pfam" id="PF01625"/>
    </source>
</evidence>
<dbReference type="EC" id="1.8.4.11" evidence="4"/>
<dbReference type="HAMAP" id="MF_01401">
    <property type="entry name" value="MsrA"/>
    <property type="match status" value="1"/>
</dbReference>
<comment type="caution">
    <text evidence="6">The sequence shown here is derived from an EMBL/GenBank/DDBJ whole genome shotgun (WGS) entry which is preliminary data.</text>
</comment>
<evidence type="ECO:0000313" key="6">
    <source>
        <dbReference type="EMBL" id="MBF5027511.1"/>
    </source>
</evidence>
<dbReference type="AlphaFoldDB" id="A0A930YWB4"/>
<dbReference type="GO" id="GO:0008113">
    <property type="term" value="F:peptide-methionine (S)-S-oxide reductase activity"/>
    <property type="evidence" value="ECO:0007669"/>
    <property type="project" value="UniProtKB-UniRule"/>
</dbReference>
<evidence type="ECO:0000256" key="4">
    <source>
        <dbReference type="HAMAP-Rule" id="MF_01401"/>
    </source>
</evidence>
<feature type="domain" description="Peptide methionine sulphoxide reductase MsrA" evidence="5">
    <location>
        <begin position="10"/>
        <end position="161"/>
    </location>
</feature>
<dbReference type="InterPro" id="IPR036509">
    <property type="entry name" value="Met_Sox_Rdtase_MsrA_sf"/>
</dbReference>
<proteinExistence type="inferred from homology"/>
<accession>A0A930YWB4</accession>
<comment type="function">
    <text evidence="4">Has an important function as a repair enzyme for proteins that have been inactivated by oxidation. Catalyzes the reversible oxidation-reduction of methionine sulfoxide in proteins to methionine.</text>
</comment>
<reference evidence="6" key="1">
    <citation type="submission" date="2020-11" db="EMBL/GenBank/DDBJ databases">
        <title>Genome seq and assembly of Planobacterium sp.</title>
        <authorList>
            <person name="Chhetri G."/>
        </authorList>
    </citation>
    <scope>NUCLEOTIDE SEQUENCE</scope>
    <source>
        <strain evidence="6">GCR5</strain>
    </source>
</reference>
<evidence type="ECO:0000256" key="1">
    <source>
        <dbReference type="ARBA" id="ARBA00023002"/>
    </source>
</evidence>
<dbReference type="Gene3D" id="3.30.1060.10">
    <property type="entry name" value="Peptide methionine sulphoxide reductase MsrA"/>
    <property type="match status" value="1"/>
</dbReference>
<dbReference type="EMBL" id="JADKYY010000007">
    <property type="protein sequence ID" value="MBF5027511.1"/>
    <property type="molecule type" value="Genomic_DNA"/>
</dbReference>
<protein>
    <recommendedName>
        <fullName evidence="4">Peptide methionine sulfoxide reductase MsrA</fullName>
        <shortName evidence="4">Protein-methionine-S-oxide reductase</shortName>
        <ecNumber evidence="4">1.8.4.11</ecNumber>
    </recommendedName>
    <alternativeName>
        <fullName evidence="4">Peptide-methionine (S)-S-oxide reductase</fullName>
        <shortName evidence="4">Peptide Met(O) reductase</shortName>
    </alternativeName>
</protein>
<evidence type="ECO:0000256" key="2">
    <source>
        <dbReference type="ARBA" id="ARBA00047806"/>
    </source>
</evidence>
<keyword evidence="7" id="KW-1185">Reference proteome</keyword>